<dbReference type="PANTHER" id="PTHR47326">
    <property type="entry name" value="TRANSPOSABLE ELEMENT TC3 TRANSPOSASE-LIKE PROTEIN"/>
    <property type="match status" value="1"/>
</dbReference>
<dbReference type="EMBL" id="CAVLGL010000090">
    <property type="protein sequence ID" value="CAK1594725.1"/>
    <property type="molecule type" value="Genomic_DNA"/>
</dbReference>
<dbReference type="InterPro" id="IPR032135">
    <property type="entry name" value="DUF4817"/>
</dbReference>
<dbReference type="Proteomes" id="UP001314205">
    <property type="component" value="Unassembled WGS sequence"/>
</dbReference>
<evidence type="ECO:0000313" key="3">
    <source>
        <dbReference type="Proteomes" id="UP001314205"/>
    </source>
</evidence>
<keyword evidence="3" id="KW-1185">Reference proteome</keyword>
<evidence type="ECO:0000313" key="2">
    <source>
        <dbReference type="EMBL" id="CAK1594725.1"/>
    </source>
</evidence>
<dbReference type="PANTHER" id="PTHR47326:SF1">
    <property type="entry name" value="HTH PSQ-TYPE DOMAIN-CONTAINING PROTEIN"/>
    <property type="match status" value="1"/>
</dbReference>
<proteinExistence type="predicted"/>
<organism evidence="2 3">
    <name type="scientific">Parnassius mnemosyne</name>
    <name type="common">clouded apollo</name>
    <dbReference type="NCBI Taxonomy" id="213953"/>
    <lineage>
        <taxon>Eukaryota</taxon>
        <taxon>Metazoa</taxon>
        <taxon>Ecdysozoa</taxon>
        <taxon>Arthropoda</taxon>
        <taxon>Hexapoda</taxon>
        <taxon>Insecta</taxon>
        <taxon>Pterygota</taxon>
        <taxon>Neoptera</taxon>
        <taxon>Endopterygota</taxon>
        <taxon>Lepidoptera</taxon>
        <taxon>Glossata</taxon>
        <taxon>Ditrysia</taxon>
        <taxon>Papilionoidea</taxon>
        <taxon>Papilionidae</taxon>
        <taxon>Parnassiinae</taxon>
        <taxon>Parnassini</taxon>
        <taxon>Parnassius</taxon>
        <taxon>Driopa</taxon>
    </lineage>
</organism>
<name>A0AAV1LGX5_9NEOP</name>
<dbReference type="InterPro" id="IPR036397">
    <property type="entry name" value="RNaseH_sf"/>
</dbReference>
<feature type="domain" description="DUF4817" evidence="1">
    <location>
        <begin position="9"/>
        <end position="57"/>
    </location>
</feature>
<sequence>MSSFRYTATELTDMILIYGECHQNAALALRTYRERYGNTRTCPTNLRTITWAVQKLRENRRLVNSYEYEGANAKEIPVNKEDNILQYSSRNPTSSLRLTARRFGVSHKTVQRILIKDNRRPFKLNRDQGLLCRDDSVRQAYCHWLLEKVNDDPDFLFNIMWTGEIMFTHNEIWNRRNQCYWSKRKTQPLRESSPEDRFSVNVWAGIHRNAIIGPIFINGPINEKKFLDLLNGTISEYIDNLSLDGSHRLWFQLDGNPAHSGFRVRERLSEMFGEQIIGRHGLHKWPAQSSDLSPLNTLFQGFLKNEVYACDVRTEQELHSRIIDAFVKLKKIAANGNKLTEAHDNVLKRCQSLV</sequence>
<comment type="caution">
    <text evidence="2">The sequence shown here is derived from an EMBL/GenBank/DDBJ whole genome shotgun (WGS) entry which is preliminary data.</text>
</comment>
<reference evidence="2 3" key="1">
    <citation type="submission" date="2023-11" db="EMBL/GenBank/DDBJ databases">
        <authorList>
            <person name="Hedman E."/>
            <person name="Englund M."/>
            <person name="Stromberg M."/>
            <person name="Nyberg Akerstrom W."/>
            <person name="Nylinder S."/>
            <person name="Jareborg N."/>
            <person name="Kallberg Y."/>
            <person name="Kronander E."/>
        </authorList>
    </citation>
    <scope>NUCLEOTIDE SEQUENCE [LARGE SCALE GENOMIC DNA]</scope>
</reference>
<evidence type="ECO:0000259" key="1">
    <source>
        <dbReference type="Pfam" id="PF16087"/>
    </source>
</evidence>
<dbReference type="Gene3D" id="3.30.420.10">
    <property type="entry name" value="Ribonuclease H-like superfamily/Ribonuclease H"/>
    <property type="match status" value="1"/>
</dbReference>
<protein>
    <recommendedName>
        <fullName evidence="1">DUF4817 domain-containing protein</fullName>
    </recommendedName>
</protein>
<dbReference type="Pfam" id="PF16087">
    <property type="entry name" value="DUF4817"/>
    <property type="match status" value="1"/>
</dbReference>
<dbReference type="AlphaFoldDB" id="A0AAV1LGX5"/>
<accession>A0AAV1LGX5</accession>
<dbReference type="GO" id="GO:0003676">
    <property type="term" value="F:nucleic acid binding"/>
    <property type="evidence" value="ECO:0007669"/>
    <property type="project" value="InterPro"/>
</dbReference>
<gene>
    <name evidence="2" type="ORF">PARMNEM_LOCUS14314</name>
</gene>